<sequence length="214" mass="24046">MNIDFWASRVHSNKHLTAMQAARLNSENHLSFDDSEGDDDIRAWFPCPFCYIEIEIHVLCAHLQDEHCFDVKNAVCPVCAANLGKDMIGHFTVQHSHLLKRRRKSQRSGLSTNSSAMLGKELRELSSFLSVTSTNGRINTLGSAPDPLLSPFLCLVALPDTKGVQDANPRNDVAATCDEKRVEPPTSDEVREQDYKERSQRAEFCQQLILSTIF</sequence>
<dbReference type="KEGG" id="nnu:104591512"/>
<dbReference type="OMA" id="MHHAGED"/>
<dbReference type="AlphaFoldDB" id="A0A1U7ZK00"/>
<feature type="domain" description="Di19 C-terminal" evidence="4">
    <location>
        <begin position="117"/>
        <end position="213"/>
    </location>
</feature>
<keyword evidence="5" id="KW-1185">Reference proteome</keyword>
<dbReference type="InterPro" id="IPR033347">
    <property type="entry name" value="Di19"/>
</dbReference>
<gene>
    <name evidence="6" type="primary">LOC104591512</name>
</gene>
<dbReference type="GeneID" id="104591512"/>
<evidence type="ECO:0000256" key="1">
    <source>
        <dbReference type="ARBA" id="ARBA00007109"/>
    </source>
</evidence>
<reference evidence="6" key="1">
    <citation type="submission" date="2025-08" db="UniProtKB">
        <authorList>
            <consortium name="RefSeq"/>
        </authorList>
    </citation>
    <scope>IDENTIFICATION</scope>
</reference>
<dbReference type="InterPro" id="IPR008598">
    <property type="entry name" value="Di19_Zn-bd"/>
</dbReference>
<dbReference type="PANTHER" id="PTHR31875">
    <property type="entry name" value="PROTEIN DEHYDRATION-INDUCED 19"/>
    <property type="match status" value="1"/>
</dbReference>
<accession>A0A1U7ZK00</accession>
<dbReference type="InParanoid" id="A0A1U7ZK00"/>
<organism evidence="5 6">
    <name type="scientific">Nelumbo nucifera</name>
    <name type="common">Sacred lotus</name>
    <dbReference type="NCBI Taxonomy" id="4432"/>
    <lineage>
        <taxon>Eukaryota</taxon>
        <taxon>Viridiplantae</taxon>
        <taxon>Streptophyta</taxon>
        <taxon>Embryophyta</taxon>
        <taxon>Tracheophyta</taxon>
        <taxon>Spermatophyta</taxon>
        <taxon>Magnoliopsida</taxon>
        <taxon>Proteales</taxon>
        <taxon>Nelumbonaceae</taxon>
        <taxon>Nelumbo</taxon>
    </lineage>
</organism>
<feature type="domain" description="Di19 zinc-binding" evidence="3">
    <location>
        <begin position="45"/>
        <end position="96"/>
    </location>
</feature>
<evidence type="ECO:0000313" key="5">
    <source>
        <dbReference type="Proteomes" id="UP000189703"/>
    </source>
</evidence>
<dbReference type="RefSeq" id="XP_010248667.1">
    <property type="nucleotide sequence ID" value="XM_010250365.1"/>
</dbReference>
<feature type="compositionally biased region" description="Basic and acidic residues" evidence="2">
    <location>
        <begin position="177"/>
        <end position="189"/>
    </location>
</feature>
<evidence type="ECO:0000313" key="6">
    <source>
        <dbReference type="RefSeq" id="XP_010248667.1"/>
    </source>
</evidence>
<dbReference type="InterPro" id="IPR027935">
    <property type="entry name" value="Di19_C"/>
</dbReference>
<dbReference type="Pfam" id="PF14571">
    <property type="entry name" value="Di19_C"/>
    <property type="match status" value="1"/>
</dbReference>
<dbReference type="PANTHER" id="PTHR31875:SF24">
    <property type="entry name" value="PROTEIN DEHYDRATION-INDUCED 19 HOMOLOG 5"/>
    <property type="match status" value="1"/>
</dbReference>
<comment type="similarity">
    <text evidence="1">Belongs to the Di19 family.</text>
</comment>
<dbReference type="Pfam" id="PF05605">
    <property type="entry name" value="zf-Di19"/>
    <property type="match status" value="1"/>
</dbReference>
<proteinExistence type="inferred from homology"/>
<evidence type="ECO:0000256" key="2">
    <source>
        <dbReference type="SAM" id="MobiDB-lite"/>
    </source>
</evidence>
<dbReference type="eggNOG" id="ENOG502RY2K">
    <property type="taxonomic scope" value="Eukaryota"/>
</dbReference>
<dbReference type="OrthoDB" id="9049620at2759"/>
<feature type="region of interest" description="Disordered" evidence="2">
    <location>
        <begin position="167"/>
        <end position="189"/>
    </location>
</feature>
<name>A0A1U7ZK00_NELNU</name>
<dbReference type="Proteomes" id="UP000189703">
    <property type="component" value="Unplaced"/>
</dbReference>
<evidence type="ECO:0000259" key="4">
    <source>
        <dbReference type="Pfam" id="PF14571"/>
    </source>
</evidence>
<evidence type="ECO:0000259" key="3">
    <source>
        <dbReference type="Pfam" id="PF05605"/>
    </source>
</evidence>
<protein>
    <submittedName>
        <fullName evidence="6">Protein DEHYDRATION-INDUCED 19 homolog 6-like</fullName>
    </submittedName>
</protein>